<accession>A0A2K8SZY2</accession>
<evidence type="ECO:0000313" key="2">
    <source>
        <dbReference type="Proteomes" id="UP000232003"/>
    </source>
</evidence>
<reference evidence="1 2" key="1">
    <citation type="submission" date="2017-11" db="EMBL/GenBank/DDBJ databases">
        <title>Complete genome of a free-living desiccation-tolerant cyanobacterium and its photosynthetic adaptation to extreme terrestrial habitat.</title>
        <authorList>
            <person name="Shang J."/>
        </authorList>
    </citation>
    <scope>NUCLEOTIDE SEQUENCE [LARGE SCALE GENOMIC DNA]</scope>
    <source>
        <strain evidence="1 2">CCNUN1</strain>
    </source>
</reference>
<sequence>MKEAILLEIQFRAGLNPFVKWSQKIFNFVSQYGKFKLRLFIERSASPPAFLDKTLSKSVYRPLVST</sequence>
<keyword evidence="2" id="KW-1185">Reference proteome</keyword>
<dbReference type="EMBL" id="CP024785">
    <property type="protein sequence ID" value="AUB40979.1"/>
    <property type="molecule type" value="Genomic_DNA"/>
</dbReference>
<dbReference type="AlphaFoldDB" id="A0A2K8SZY2"/>
<dbReference type="KEGG" id="nfl:COO91_07015"/>
<gene>
    <name evidence="1" type="ORF">COO91_07015</name>
</gene>
<protein>
    <submittedName>
        <fullName evidence="1">Uncharacterized protein</fullName>
    </submittedName>
</protein>
<proteinExistence type="predicted"/>
<evidence type="ECO:0000313" key="1">
    <source>
        <dbReference type="EMBL" id="AUB40979.1"/>
    </source>
</evidence>
<name>A0A2K8SZY2_9NOSO</name>
<dbReference type="Proteomes" id="UP000232003">
    <property type="component" value="Chromosome"/>
</dbReference>
<organism evidence="1 2">
    <name type="scientific">Nostoc flagelliforme CCNUN1</name>
    <dbReference type="NCBI Taxonomy" id="2038116"/>
    <lineage>
        <taxon>Bacteria</taxon>
        <taxon>Bacillati</taxon>
        <taxon>Cyanobacteriota</taxon>
        <taxon>Cyanophyceae</taxon>
        <taxon>Nostocales</taxon>
        <taxon>Nostocaceae</taxon>
        <taxon>Nostoc</taxon>
    </lineage>
</organism>